<evidence type="ECO:0000313" key="3">
    <source>
        <dbReference type="Proteomes" id="UP000001307"/>
    </source>
</evidence>
<gene>
    <name evidence="2" type="ORF">GSOID_T00012928001</name>
</gene>
<feature type="compositionally biased region" description="Polar residues" evidence="1">
    <location>
        <begin position="1"/>
        <end position="21"/>
    </location>
</feature>
<dbReference type="Proteomes" id="UP000001307">
    <property type="component" value="Unassembled WGS sequence"/>
</dbReference>
<reference evidence="2" key="1">
    <citation type="journal article" date="2010" name="Science">
        <title>Plasticity of animal genome architecture unmasked by rapid evolution of a pelagic tunicate.</title>
        <authorList>
            <person name="Denoeud F."/>
            <person name="Henriet S."/>
            <person name="Mungpakdee S."/>
            <person name="Aury J.M."/>
            <person name="Da Silva C."/>
            <person name="Brinkmann H."/>
            <person name="Mikhaleva J."/>
            <person name="Olsen L.C."/>
            <person name="Jubin C."/>
            <person name="Canestro C."/>
            <person name="Bouquet J.M."/>
            <person name="Danks G."/>
            <person name="Poulain J."/>
            <person name="Campsteijn C."/>
            <person name="Adamski M."/>
            <person name="Cross I."/>
            <person name="Yadetie F."/>
            <person name="Muffato M."/>
            <person name="Louis A."/>
            <person name="Butcher S."/>
            <person name="Tsagkogeorga G."/>
            <person name="Konrad A."/>
            <person name="Singh S."/>
            <person name="Jensen M.F."/>
            <person name="Cong E.H."/>
            <person name="Eikeseth-Otteraa H."/>
            <person name="Noel B."/>
            <person name="Anthouard V."/>
            <person name="Porcel B.M."/>
            <person name="Kachouri-Lafond R."/>
            <person name="Nishino A."/>
            <person name="Ugolini M."/>
            <person name="Chourrout P."/>
            <person name="Nishida H."/>
            <person name="Aasland R."/>
            <person name="Huzurbazar S."/>
            <person name="Westhof E."/>
            <person name="Delsuc F."/>
            <person name="Lehrach H."/>
            <person name="Reinhardt R."/>
            <person name="Weissenbach J."/>
            <person name="Roy S.W."/>
            <person name="Artiguenave F."/>
            <person name="Postlethwait J.H."/>
            <person name="Manak J.R."/>
            <person name="Thompson E.M."/>
            <person name="Jaillon O."/>
            <person name="Du Pasquier L."/>
            <person name="Boudinot P."/>
            <person name="Liberles D.A."/>
            <person name="Volff J.N."/>
            <person name="Philippe H."/>
            <person name="Lenhard B."/>
            <person name="Roest Crollius H."/>
            <person name="Wincker P."/>
            <person name="Chourrout D."/>
        </authorList>
    </citation>
    <scope>NUCLEOTIDE SEQUENCE [LARGE SCALE GENOMIC DNA]</scope>
</reference>
<sequence>MEHFSFCQNETEITLSRQNGSYRDPSSAANGMCRPGQSKSGGRNFEENPSW</sequence>
<feature type="region of interest" description="Disordered" evidence="1">
    <location>
        <begin position="1"/>
        <end position="51"/>
    </location>
</feature>
<name>E4XJX1_OIKDI</name>
<keyword evidence="3" id="KW-1185">Reference proteome</keyword>
<accession>E4XJX1</accession>
<proteinExistence type="predicted"/>
<organism evidence="2">
    <name type="scientific">Oikopleura dioica</name>
    <name type="common">Tunicate</name>
    <dbReference type="NCBI Taxonomy" id="34765"/>
    <lineage>
        <taxon>Eukaryota</taxon>
        <taxon>Metazoa</taxon>
        <taxon>Chordata</taxon>
        <taxon>Tunicata</taxon>
        <taxon>Appendicularia</taxon>
        <taxon>Copelata</taxon>
        <taxon>Oikopleuridae</taxon>
        <taxon>Oikopleura</taxon>
    </lineage>
</organism>
<evidence type="ECO:0000313" key="2">
    <source>
        <dbReference type="EMBL" id="CBY24757.1"/>
    </source>
</evidence>
<feature type="compositionally biased region" description="Polar residues" evidence="1">
    <location>
        <begin position="37"/>
        <end position="51"/>
    </location>
</feature>
<dbReference type="EMBL" id="FN653062">
    <property type="protein sequence ID" value="CBY24757.1"/>
    <property type="molecule type" value="Genomic_DNA"/>
</dbReference>
<dbReference type="AlphaFoldDB" id="E4XJX1"/>
<evidence type="ECO:0000256" key="1">
    <source>
        <dbReference type="SAM" id="MobiDB-lite"/>
    </source>
</evidence>
<dbReference type="InParanoid" id="E4XJX1"/>
<protein>
    <submittedName>
        <fullName evidence="2">Uncharacterized protein</fullName>
    </submittedName>
</protein>